<organism evidence="4 5">
    <name type="scientific">Candidatus Abawacabacteria bacterium RBG_16_42_10</name>
    <dbReference type="NCBI Taxonomy" id="1817814"/>
    <lineage>
        <taxon>Bacteria</taxon>
        <taxon>Candidatus Abawacaibacteriota</taxon>
    </lineage>
</organism>
<dbReference type="Pfam" id="PF01551">
    <property type="entry name" value="Peptidase_M23"/>
    <property type="match status" value="1"/>
</dbReference>
<dbReference type="Proteomes" id="UP000177614">
    <property type="component" value="Unassembled WGS sequence"/>
</dbReference>
<dbReference type="InterPro" id="IPR011055">
    <property type="entry name" value="Dup_hybrid_motif"/>
</dbReference>
<evidence type="ECO:0000313" key="4">
    <source>
        <dbReference type="EMBL" id="OGC82588.1"/>
    </source>
</evidence>
<accession>A0A1F4XLV5</accession>
<evidence type="ECO:0000313" key="5">
    <source>
        <dbReference type="Proteomes" id="UP000177614"/>
    </source>
</evidence>
<evidence type="ECO:0000259" key="3">
    <source>
        <dbReference type="Pfam" id="PF01551"/>
    </source>
</evidence>
<reference evidence="4 5" key="1">
    <citation type="journal article" date="2016" name="Nat. Commun.">
        <title>Thousands of microbial genomes shed light on interconnected biogeochemical processes in an aquifer system.</title>
        <authorList>
            <person name="Anantharaman K."/>
            <person name="Brown C.T."/>
            <person name="Hug L.A."/>
            <person name="Sharon I."/>
            <person name="Castelle C.J."/>
            <person name="Probst A.J."/>
            <person name="Thomas B.C."/>
            <person name="Singh A."/>
            <person name="Wilkins M.J."/>
            <person name="Karaoz U."/>
            <person name="Brodie E.L."/>
            <person name="Williams K.H."/>
            <person name="Hubbard S.S."/>
            <person name="Banfield J.F."/>
        </authorList>
    </citation>
    <scope>NUCLEOTIDE SEQUENCE [LARGE SCALE GENOMIC DNA]</scope>
</reference>
<dbReference type="PANTHER" id="PTHR21666:SF289">
    <property type="entry name" value="L-ALA--D-GLU ENDOPEPTIDASE"/>
    <property type="match status" value="1"/>
</dbReference>
<dbReference type="AlphaFoldDB" id="A0A1F4XLV5"/>
<sequence>MILPVYAQNLGQQLLDVPVLPKDPDFVQTWIVPVPSSPSTPAPSPLPTPYPTVSDPVRVNELLQDFAQAQSDRNQLHSLVDDSITKYHSLKSAQNSLRNEIISLAVERKEILANITAVSNELQTTLANIDQISNKILLKQKEIGQQKKAVIAYVQALYVQENDSTLDVLLSNKTFSDALSDISHIEALQKAGEALFDSLKKTSQELREEQGNLENRQERLEKLSRILAQQKDALEEQELAKKMLLEKTEGKEEKYQELIRGYRDQVEQVEFDIQALSVEIEEFKASDQAMRMALRFGDKFSLTNPESGAIWPVDVAYKGISAYFHDDGYHKLFGFPHQAIDIPEPPETPIRSPANGVVLKVVDNEGGSYNYLVLYHGTNAEGEDVTTVYGHLPKIFVQKGDVVRQGEIIALTGGYPGSRGTGSYYTGPHLHFEVRENGSAIDPITWLP</sequence>
<dbReference type="EMBL" id="MEWR01000004">
    <property type="protein sequence ID" value="OGC82588.1"/>
    <property type="molecule type" value="Genomic_DNA"/>
</dbReference>
<dbReference type="PANTHER" id="PTHR21666">
    <property type="entry name" value="PEPTIDASE-RELATED"/>
    <property type="match status" value="1"/>
</dbReference>
<protein>
    <recommendedName>
        <fullName evidence="3">M23ase beta-sheet core domain-containing protein</fullName>
    </recommendedName>
</protein>
<keyword evidence="1" id="KW-0732">Signal</keyword>
<proteinExistence type="predicted"/>
<feature type="coiled-coil region" evidence="2">
    <location>
        <begin position="196"/>
        <end position="286"/>
    </location>
</feature>
<evidence type="ECO:0000256" key="1">
    <source>
        <dbReference type="ARBA" id="ARBA00022729"/>
    </source>
</evidence>
<name>A0A1F4XLV5_9BACT</name>
<dbReference type="InterPro" id="IPR050570">
    <property type="entry name" value="Cell_wall_metabolism_enzyme"/>
</dbReference>
<comment type="caution">
    <text evidence="4">The sequence shown here is derived from an EMBL/GenBank/DDBJ whole genome shotgun (WGS) entry which is preliminary data.</text>
</comment>
<dbReference type="Gene3D" id="6.10.250.3150">
    <property type="match status" value="1"/>
</dbReference>
<dbReference type="InterPro" id="IPR016047">
    <property type="entry name" value="M23ase_b-sheet_dom"/>
</dbReference>
<gene>
    <name evidence="4" type="ORF">A2V81_01425</name>
</gene>
<evidence type="ECO:0000256" key="2">
    <source>
        <dbReference type="SAM" id="Coils"/>
    </source>
</evidence>
<dbReference type="STRING" id="1817814.A2V81_01425"/>
<dbReference type="SUPFAM" id="SSF51261">
    <property type="entry name" value="Duplicated hybrid motif"/>
    <property type="match status" value="1"/>
</dbReference>
<dbReference type="GO" id="GO:0004222">
    <property type="term" value="F:metalloendopeptidase activity"/>
    <property type="evidence" value="ECO:0007669"/>
    <property type="project" value="TreeGrafter"/>
</dbReference>
<feature type="domain" description="M23ase beta-sheet core" evidence="3">
    <location>
        <begin position="336"/>
        <end position="443"/>
    </location>
</feature>
<dbReference type="Gene3D" id="2.70.70.10">
    <property type="entry name" value="Glucose Permease (Domain IIA)"/>
    <property type="match status" value="1"/>
</dbReference>
<dbReference type="CDD" id="cd12797">
    <property type="entry name" value="M23_peptidase"/>
    <property type="match status" value="1"/>
</dbReference>
<keyword evidence="2" id="KW-0175">Coiled coil</keyword>